<dbReference type="EMBL" id="CP032091">
    <property type="protein sequence ID" value="AXV67096.1"/>
    <property type="molecule type" value="Genomic_DNA"/>
</dbReference>
<feature type="transmembrane region" description="Helical" evidence="10">
    <location>
        <begin position="14"/>
        <end position="35"/>
    </location>
</feature>
<dbReference type="InterPro" id="IPR001633">
    <property type="entry name" value="EAL_dom"/>
</dbReference>
<keyword evidence="8 10" id="KW-0472">Membrane</keyword>
<dbReference type="Pfam" id="PF00563">
    <property type="entry name" value="EAL"/>
    <property type="match status" value="1"/>
</dbReference>
<evidence type="ECO:0000256" key="7">
    <source>
        <dbReference type="ARBA" id="ARBA00022989"/>
    </source>
</evidence>
<dbReference type="PANTHER" id="PTHR33121">
    <property type="entry name" value="CYCLIC DI-GMP PHOSPHODIESTERASE PDEF"/>
    <property type="match status" value="1"/>
</dbReference>
<dbReference type="GO" id="GO:0071111">
    <property type="term" value="F:cyclic-guanylate-specific phosphodiesterase activity"/>
    <property type="evidence" value="ECO:0007669"/>
    <property type="project" value="UniProtKB-EC"/>
</dbReference>
<dbReference type="CDD" id="cd01948">
    <property type="entry name" value="EAL"/>
    <property type="match status" value="1"/>
</dbReference>
<proteinExistence type="predicted"/>
<dbReference type="EC" id="3.1.4.52" evidence="2"/>
<protein>
    <recommendedName>
        <fullName evidence="2">cyclic-guanylate-specific phosphodiesterase</fullName>
        <ecNumber evidence="2">3.1.4.52</ecNumber>
    </recommendedName>
</protein>
<accession>A0AAD0S340</accession>
<name>A0AAD0S340_9GAMM</name>
<dbReference type="KEGG" id="pdj:D0907_17380"/>
<keyword evidence="4" id="KW-0973">c-di-GMP</keyword>
<keyword evidence="5 10" id="KW-0812">Transmembrane</keyword>
<evidence type="ECO:0000256" key="1">
    <source>
        <dbReference type="ARBA" id="ARBA00004651"/>
    </source>
</evidence>
<dbReference type="Gene3D" id="3.20.20.450">
    <property type="entry name" value="EAL domain"/>
    <property type="match status" value="1"/>
</dbReference>
<dbReference type="AlphaFoldDB" id="A0AAD0S340"/>
<dbReference type="Proteomes" id="UP000264605">
    <property type="component" value="Plasmid unnamed1"/>
</dbReference>
<dbReference type="SUPFAM" id="SSF141868">
    <property type="entry name" value="EAL domain-like"/>
    <property type="match status" value="1"/>
</dbReference>
<evidence type="ECO:0000256" key="9">
    <source>
        <dbReference type="ARBA" id="ARBA00034290"/>
    </source>
</evidence>
<organism evidence="12 13">
    <name type="scientific">Pseudoalteromonas lipolytica</name>
    <dbReference type="NCBI Taxonomy" id="570156"/>
    <lineage>
        <taxon>Bacteria</taxon>
        <taxon>Pseudomonadati</taxon>
        <taxon>Pseudomonadota</taxon>
        <taxon>Gammaproteobacteria</taxon>
        <taxon>Alteromonadales</taxon>
        <taxon>Pseudoalteromonadaceae</taxon>
        <taxon>Pseudoalteromonas</taxon>
    </lineage>
</organism>
<dbReference type="SMART" id="SM00052">
    <property type="entry name" value="EAL"/>
    <property type="match status" value="1"/>
</dbReference>
<comment type="catalytic activity">
    <reaction evidence="9">
        <text>3',3'-c-di-GMP + H2O = 5'-phosphoguanylyl(3'-&gt;5')guanosine + H(+)</text>
        <dbReference type="Rhea" id="RHEA:24902"/>
        <dbReference type="ChEBI" id="CHEBI:15377"/>
        <dbReference type="ChEBI" id="CHEBI:15378"/>
        <dbReference type="ChEBI" id="CHEBI:58754"/>
        <dbReference type="ChEBI" id="CHEBI:58805"/>
        <dbReference type="EC" id="3.1.4.52"/>
    </reaction>
</comment>
<feature type="domain" description="EAL" evidence="11">
    <location>
        <begin position="257"/>
        <end position="511"/>
    </location>
</feature>
<dbReference type="PROSITE" id="PS50883">
    <property type="entry name" value="EAL"/>
    <property type="match status" value="1"/>
</dbReference>
<geneLocation type="plasmid" evidence="12 13">
    <name>unnamed1</name>
</geneLocation>
<sequence length="513" mass="58581">MTRKTLKSAQNNQALYIICLMLFLVVAFHLLVSYLQVSYQKEFSQSLLSKAEDISSDLGSSIQEASALSPLECDAQTINKLRIILSKHEFTHDLGLIFNNKVNCSANWGLLADSTPLDGVLYHSPSGYYFASQVANIFPVAAKYDITNKGSVIAFTINAPFKNFDQLNKNFSYKIISKNRKYTFHNYAAHYQFKTDTLLKPQVVETCSTQFQYCIETYNNRPGLLYFPFYISALLIGLIGFISFLIAYSICSYLDKSHSMEFRFRKAIENEELYLEYQPILELKSNKIIGVESLIRWKDSVYGNVSPELFLGIAEQLSLYPTLAYNSVKKALNELSPVLRADSDFSVAININAYEIQTKEYLDYLYDLCTENKIKPQQIKIEITERIELPLDELSCFASKAKTYGFSISLDDFGTGVSNLVWLTEINFDVIKIDKVFTQSISDELKQEMLLAIMSLITNLNRTVIFEGVETVEEYNFIKNYNDDYQVQGQGWYFYKSLPLTELLHVLGQQGGD</sequence>
<evidence type="ECO:0000256" key="4">
    <source>
        <dbReference type="ARBA" id="ARBA00022636"/>
    </source>
</evidence>
<evidence type="ECO:0000256" key="10">
    <source>
        <dbReference type="SAM" id="Phobius"/>
    </source>
</evidence>
<gene>
    <name evidence="12" type="ORF">D0907_17380</name>
</gene>
<keyword evidence="12" id="KW-0614">Plasmid</keyword>
<evidence type="ECO:0000256" key="5">
    <source>
        <dbReference type="ARBA" id="ARBA00022692"/>
    </source>
</evidence>
<comment type="subcellular location">
    <subcellularLocation>
        <location evidence="1">Cell membrane</location>
        <topology evidence="1">Multi-pass membrane protein</topology>
    </subcellularLocation>
</comment>
<dbReference type="GeneID" id="99507254"/>
<dbReference type="GO" id="GO:0005886">
    <property type="term" value="C:plasma membrane"/>
    <property type="evidence" value="ECO:0007669"/>
    <property type="project" value="UniProtKB-SubCell"/>
</dbReference>
<feature type="transmembrane region" description="Helical" evidence="10">
    <location>
        <begin position="229"/>
        <end position="250"/>
    </location>
</feature>
<evidence type="ECO:0000313" key="13">
    <source>
        <dbReference type="Proteomes" id="UP000264605"/>
    </source>
</evidence>
<reference evidence="12 13" key="1">
    <citation type="submission" date="2018-08" db="EMBL/GenBank/DDBJ databases">
        <title>Draft genome sequence of Pseudoalteromonas donghaensis HJ51.</title>
        <authorList>
            <person name="Oh J."/>
            <person name="Roh D."/>
        </authorList>
    </citation>
    <scope>NUCLEOTIDE SEQUENCE [LARGE SCALE GENOMIC DNA]</scope>
    <source>
        <strain evidence="12 13">HJ51</strain>
        <plasmid evidence="12 13">unnamed1</plasmid>
    </source>
</reference>
<keyword evidence="7 10" id="KW-1133">Transmembrane helix</keyword>
<evidence type="ECO:0000313" key="12">
    <source>
        <dbReference type="EMBL" id="AXV67096.1"/>
    </source>
</evidence>
<dbReference type="Pfam" id="PF12792">
    <property type="entry name" value="CSS-motif"/>
    <property type="match status" value="1"/>
</dbReference>
<dbReference type="InterPro" id="IPR050706">
    <property type="entry name" value="Cyclic-di-GMP_PDE-like"/>
</dbReference>
<evidence type="ECO:0000259" key="11">
    <source>
        <dbReference type="PROSITE" id="PS50883"/>
    </source>
</evidence>
<evidence type="ECO:0000256" key="2">
    <source>
        <dbReference type="ARBA" id="ARBA00012282"/>
    </source>
</evidence>
<evidence type="ECO:0000256" key="6">
    <source>
        <dbReference type="ARBA" id="ARBA00022801"/>
    </source>
</evidence>
<dbReference type="PANTHER" id="PTHR33121:SF79">
    <property type="entry name" value="CYCLIC DI-GMP PHOSPHODIESTERASE PDED-RELATED"/>
    <property type="match status" value="1"/>
</dbReference>
<evidence type="ECO:0000256" key="8">
    <source>
        <dbReference type="ARBA" id="ARBA00023136"/>
    </source>
</evidence>
<keyword evidence="6" id="KW-0378">Hydrolase</keyword>
<dbReference type="RefSeq" id="WP_118844921.1">
    <property type="nucleotide sequence ID" value="NZ_CP032091.1"/>
</dbReference>
<keyword evidence="3" id="KW-1003">Cell membrane</keyword>
<dbReference type="InterPro" id="IPR035919">
    <property type="entry name" value="EAL_sf"/>
</dbReference>
<dbReference type="InterPro" id="IPR024744">
    <property type="entry name" value="CSS-motif_dom"/>
</dbReference>
<evidence type="ECO:0000256" key="3">
    <source>
        <dbReference type="ARBA" id="ARBA00022475"/>
    </source>
</evidence>